<keyword evidence="1" id="KW-0472">Membrane</keyword>
<organism evidence="2 3">
    <name type="scientific">Oceanobacillus zhaokaii</name>
    <dbReference type="NCBI Taxonomy" id="2052660"/>
    <lineage>
        <taxon>Bacteria</taxon>
        <taxon>Bacillati</taxon>
        <taxon>Bacillota</taxon>
        <taxon>Bacilli</taxon>
        <taxon>Bacillales</taxon>
        <taxon>Bacillaceae</taxon>
        <taxon>Oceanobacillus</taxon>
    </lineage>
</organism>
<dbReference type="OrthoDB" id="9808748at2"/>
<accession>A0A345PLE6</accession>
<feature type="transmembrane region" description="Helical" evidence="1">
    <location>
        <begin position="37"/>
        <end position="56"/>
    </location>
</feature>
<feature type="transmembrane region" description="Helical" evidence="1">
    <location>
        <begin position="68"/>
        <end position="87"/>
    </location>
</feature>
<feature type="transmembrane region" description="Helical" evidence="1">
    <location>
        <begin position="93"/>
        <end position="117"/>
    </location>
</feature>
<reference evidence="3" key="1">
    <citation type="submission" date="2017-11" db="EMBL/GenBank/DDBJ databases">
        <authorList>
            <person name="Zhu W."/>
        </authorList>
    </citation>
    <scope>NUCLEOTIDE SEQUENCE [LARGE SCALE GENOMIC DNA]</scope>
    <source>
        <strain evidence="3">160</strain>
    </source>
</reference>
<keyword evidence="1" id="KW-1133">Transmembrane helix</keyword>
<dbReference type="EMBL" id="CP024848">
    <property type="protein sequence ID" value="AXI10826.1"/>
    <property type="molecule type" value="Genomic_DNA"/>
</dbReference>
<feature type="transmembrane region" description="Helical" evidence="1">
    <location>
        <begin position="5"/>
        <end position="25"/>
    </location>
</feature>
<protein>
    <submittedName>
        <fullName evidence="2">Cytochrome-c oxidase</fullName>
    </submittedName>
</protein>
<gene>
    <name evidence="2" type="ORF">CUC15_18575</name>
</gene>
<dbReference type="AlphaFoldDB" id="A0A345PLE6"/>
<keyword evidence="3" id="KW-1185">Reference proteome</keyword>
<dbReference type="KEGG" id="ocn:CUC15_18575"/>
<dbReference type="SUPFAM" id="SSF81442">
    <property type="entry name" value="Cytochrome c oxidase subunit I-like"/>
    <property type="match status" value="1"/>
</dbReference>
<proteinExistence type="predicted"/>
<evidence type="ECO:0000313" key="2">
    <source>
        <dbReference type="EMBL" id="AXI10826.1"/>
    </source>
</evidence>
<dbReference type="InterPro" id="IPR036927">
    <property type="entry name" value="Cyt_c_oxase-like_su1_sf"/>
</dbReference>
<evidence type="ECO:0000313" key="3">
    <source>
        <dbReference type="Proteomes" id="UP000253908"/>
    </source>
</evidence>
<dbReference type="Gene3D" id="1.20.210.10">
    <property type="entry name" value="Cytochrome c oxidase-like, subunit I domain"/>
    <property type="match status" value="1"/>
</dbReference>
<name>A0A345PLE6_9BACI</name>
<dbReference type="RefSeq" id="WP_114918112.1">
    <property type="nucleotide sequence ID" value="NZ_CP024848.1"/>
</dbReference>
<evidence type="ECO:0000256" key="1">
    <source>
        <dbReference type="SAM" id="Phobius"/>
    </source>
</evidence>
<keyword evidence="1" id="KW-0812">Transmembrane</keyword>
<sequence>MGNTLIKISVIYFLIGITLGLYMSIGHDYVLTGVHVHINLLGWVSLAIAGIFYKLFPHLAQTATAKVHFWLHNIGLPVMMISLAFVVTGAGGLFTTLLSIGGVVTVLAIYFFSFNILSNLDKSP</sequence>
<dbReference type="Proteomes" id="UP000253908">
    <property type="component" value="Chromosome"/>
</dbReference>